<accession>A0A849C545</accession>
<keyword evidence="3" id="KW-1185">Reference proteome</keyword>
<evidence type="ECO:0000256" key="1">
    <source>
        <dbReference type="SAM" id="Phobius"/>
    </source>
</evidence>
<evidence type="ECO:0000313" key="2">
    <source>
        <dbReference type="EMBL" id="NNH71540.1"/>
    </source>
</evidence>
<sequence>MSAMVTVLAYKQMPPEVIRPIMQLIDWLLWIVLLFCMAWMILSAGKLWYAFRDDMANNEATHGVMMSLVGAIMASSASGIALALLPQ</sequence>
<feature type="transmembrane region" description="Helical" evidence="1">
    <location>
        <begin position="27"/>
        <end position="51"/>
    </location>
</feature>
<keyword evidence="1" id="KW-0812">Transmembrane</keyword>
<protein>
    <submittedName>
        <fullName evidence="2">Uncharacterized protein</fullName>
    </submittedName>
</protein>
<gene>
    <name evidence="2" type="ORF">HLB23_16985</name>
</gene>
<dbReference type="EMBL" id="JABELX010000005">
    <property type="protein sequence ID" value="NNH71540.1"/>
    <property type="molecule type" value="Genomic_DNA"/>
</dbReference>
<organism evidence="2 3">
    <name type="scientific">Nocardia uniformis</name>
    <dbReference type="NCBI Taxonomy" id="53432"/>
    <lineage>
        <taxon>Bacteria</taxon>
        <taxon>Bacillati</taxon>
        <taxon>Actinomycetota</taxon>
        <taxon>Actinomycetes</taxon>
        <taxon>Mycobacteriales</taxon>
        <taxon>Nocardiaceae</taxon>
        <taxon>Nocardia</taxon>
    </lineage>
</organism>
<keyword evidence="1" id="KW-1133">Transmembrane helix</keyword>
<dbReference type="Proteomes" id="UP000586827">
    <property type="component" value="Unassembled WGS sequence"/>
</dbReference>
<keyword evidence="1" id="KW-0472">Membrane</keyword>
<evidence type="ECO:0000313" key="3">
    <source>
        <dbReference type="Proteomes" id="UP000586827"/>
    </source>
</evidence>
<feature type="transmembrane region" description="Helical" evidence="1">
    <location>
        <begin position="63"/>
        <end position="85"/>
    </location>
</feature>
<dbReference type="AlphaFoldDB" id="A0A849C545"/>
<name>A0A849C545_9NOCA</name>
<reference evidence="2 3" key="1">
    <citation type="submission" date="2020-05" db="EMBL/GenBank/DDBJ databases">
        <title>MicrobeNet Type strains.</title>
        <authorList>
            <person name="Nicholson A.C."/>
        </authorList>
    </citation>
    <scope>NUCLEOTIDE SEQUENCE [LARGE SCALE GENOMIC DNA]</scope>
    <source>
        <strain evidence="2 3">JCM 3224</strain>
    </source>
</reference>
<dbReference type="RefSeq" id="WP_067521538.1">
    <property type="nucleotide sequence ID" value="NZ_JABELX010000005.1"/>
</dbReference>
<proteinExistence type="predicted"/>
<comment type="caution">
    <text evidence="2">The sequence shown here is derived from an EMBL/GenBank/DDBJ whole genome shotgun (WGS) entry which is preliminary data.</text>
</comment>